<sequence length="184" mass="20709">MVEFEQNDLGLVDYLHCESIGEPGQRTFNITARSDRGEVVVWMEKEQLFQVGISLKQFLATRQTPSNPSTFDAPVIETQVPVHVEFKTSEMSLRHDSESDVFTIVASDDNNEKSDDDPRLEVTFSFKRPQADEISKKAIDVVAAGRKPCPLCTAPLDPRVGHFCVKVNGYNPTENPINEEPREK</sequence>
<accession>A0A381QDH6</accession>
<protein>
    <recommendedName>
        <fullName evidence="2">DUF3090 family protein</fullName>
    </recommendedName>
</protein>
<organism evidence="1">
    <name type="scientific">marine metagenome</name>
    <dbReference type="NCBI Taxonomy" id="408172"/>
    <lineage>
        <taxon>unclassified sequences</taxon>
        <taxon>metagenomes</taxon>
        <taxon>ecological metagenomes</taxon>
    </lineage>
</organism>
<dbReference type="AlphaFoldDB" id="A0A381QDH6"/>
<proteinExistence type="predicted"/>
<reference evidence="1" key="1">
    <citation type="submission" date="2018-05" db="EMBL/GenBank/DDBJ databases">
        <authorList>
            <person name="Lanie J.A."/>
            <person name="Ng W.-L."/>
            <person name="Kazmierczak K.M."/>
            <person name="Andrzejewski T.M."/>
            <person name="Davidsen T.M."/>
            <person name="Wayne K.J."/>
            <person name="Tettelin H."/>
            <person name="Glass J.I."/>
            <person name="Rusch D."/>
            <person name="Podicherti R."/>
            <person name="Tsui H.-C.T."/>
            <person name="Winkler M.E."/>
        </authorList>
    </citation>
    <scope>NUCLEOTIDE SEQUENCE</scope>
</reference>
<dbReference type="InterPro" id="IPR021441">
    <property type="entry name" value="DUF3090"/>
</dbReference>
<evidence type="ECO:0008006" key="2">
    <source>
        <dbReference type="Google" id="ProtNLM"/>
    </source>
</evidence>
<gene>
    <name evidence="1" type="ORF">METZ01_LOCUS28577</name>
</gene>
<dbReference type="Pfam" id="PF11290">
    <property type="entry name" value="DUF3090"/>
    <property type="match status" value="1"/>
</dbReference>
<name>A0A381QDH6_9ZZZZ</name>
<evidence type="ECO:0000313" key="1">
    <source>
        <dbReference type="EMBL" id="SUZ75723.1"/>
    </source>
</evidence>
<dbReference type="EMBL" id="UINC01001256">
    <property type="protein sequence ID" value="SUZ75723.1"/>
    <property type="molecule type" value="Genomic_DNA"/>
</dbReference>